<reference evidence="7" key="2">
    <citation type="submission" date="2007-04" db="EMBL/GenBank/DDBJ databases">
        <title>Complete genome sequence of the nitrogen-fixing bacterium Azorhizobium caulinodans ORS571.</title>
        <authorList>
            <person name="Lee K.B."/>
            <person name="Backer P.D."/>
            <person name="Aono T."/>
            <person name="Liu C.T."/>
            <person name="Suzuki S."/>
            <person name="Suzuki T."/>
            <person name="Kaneko T."/>
            <person name="Yamada M."/>
            <person name="Tabata S."/>
            <person name="Kupfer D.M."/>
            <person name="Najar F.Z."/>
            <person name="Wiley G.B."/>
            <person name="Roe B."/>
            <person name="Binnewies T."/>
            <person name="Ussery D."/>
            <person name="Vereecke D."/>
            <person name="Gevers D."/>
            <person name="Holsters M."/>
            <person name="Oyaizu H."/>
        </authorList>
    </citation>
    <scope>NUCLEOTIDE SEQUENCE [LARGE SCALE GENOMIC DNA]</scope>
    <source>
        <strain evidence="7">ATCC 43989 / DSM 5975 / JCM 20966 / LMG 6465 / NBRC 14845 / NCIMB 13405 / ORS 571</strain>
    </source>
</reference>
<dbReference type="Proteomes" id="UP000000270">
    <property type="component" value="Chromosome"/>
</dbReference>
<reference evidence="6 7" key="4">
    <citation type="journal article" date="2009" name="Appl. Environ. Microbiol.">
        <title>Comparative genome-wide transcriptional profiling of Azorhizobium caulinodans ORS571 grown under free-living and symbiotic conditions.</title>
        <authorList>
            <person name="Tsukada S."/>
            <person name="Aono T."/>
            <person name="Akiba N."/>
            <person name="Lee KB."/>
            <person name="Liu CT."/>
            <person name="Toyazaki H."/>
            <person name="Oyaizu H."/>
        </authorList>
    </citation>
    <scope>NUCLEOTIDE SEQUENCE [LARGE SCALE GENOMIC DNA]</scope>
    <source>
        <strain evidence="7">ATCC 43989 / DSM 5975 / JCM 20966 / LMG 6465 / NBRC 14845 / NCIMB 13405 / ORS 571</strain>
    </source>
</reference>
<dbReference type="Gene3D" id="3.40.190.290">
    <property type="match status" value="1"/>
</dbReference>
<feature type="domain" description="HTH lysR-type" evidence="5">
    <location>
        <begin position="9"/>
        <end position="66"/>
    </location>
</feature>
<dbReference type="SUPFAM" id="SSF46785">
    <property type="entry name" value="Winged helix' DNA-binding domain"/>
    <property type="match status" value="1"/>
</dbReference>
<sequence>MLNMDFNDLDLRQLDAFSAVMSAGSITGAARLLGRSQPATTRLIQDLEESLGYPLFHRNGPRISPTEQGVLFFEEVERLLVSLKHIRERAGAIGRGEARPFEVAATPALSIGLVPDALAAMGGTTLPRLLHIQSLSAENVVQTLLARAADFGIASLPVEHPGLDVHWIGEAPCVAAVASDSELATQDTIRIADLAGACIITMANPYRLRRRVNEAIAQAGVTPLRVIDTNASLTALSLARAGLGVAIVEPASACGLLPEGLVLKPLDVHIPFLFGTVSPAAKPLSSTLIAFNDALREVAARRLPGFRLHEAGKREALADAVYGADDAAPTAAKGRPIR</sequence>
<dbReference type="AlphaFoldDB" id="A8INN4"/>
<dbReference type="InterPro" id="IPR000847">
    <property type="entry name" value="LysR_HTH_N"/>
</dbReference>
<dbReference type="Pfam" id="PF00126">
    <property type="entry name" value="HTH_1"/>
    <property type="match status" value="1"/>
</dbReference>
<dbReference type="EMBL" id="AP009384">
    <property type="protein sequence ID" value="BAF89769.1"/>
    <property type="molecule type" value="Genomic_DNA"/>
</dbReference>
<evidence type="ECO:0000256" key="3">
    <source>
        <dbReference type="ARBA" id="ARBA00023125"/>
    </source>
</evidence>
<keyword evidence="3" id="KW-0238">DNA-binding</keyword>
<evidence type="ECO:0000313" key="7">
    <source>
        <dbReference type="Proteomes" id="UP000000270"/>
    </source>
</evidence>
<accession>A8INN4</accession>
<dbReference type="HOGENOM" id="CLU_039613_6_3_5"/>
<reference evidence="6 7" key="3">
    <citation type="journal article" date="2008" name="BMC Genomics">
        <title>The genome of the versatile nitrogen fixer Azorhizobium caulinodans ORS571.</title>
        <authorList>
            <person name="Lee KB."/>
            <person name="Backer P.D."/>
            <person name="Aono T."/>
            <person name="Liu CT."/>
            <person name="Suzuki S."/>
            <person name="Suzuki T."/>
            <person name="Kaneko T."/>
            <person name="Yamada M."/>
            <person name="Tabata S."/>
            <person name="Kupfer D.M."/>
            <person name="Najar F.Z."/>
            <person name="Wiley G.B."/>
            <person name="Roe B."/>
            <person name="Binnewies T.T."/>
            <person name="Ussery D.W."/>
            <person name="D'Haeze W."/>
            <person name="Herder J.D."/>
            <person name="Gevers D."/>
            <person name="Vereecke D."/>
            <person name="Holsters M."/>
            <person name="Oyaizu H."/>
        </authorList>
    </citation>
    <scope>NUCLEOTIDE SEQUENCE [LARGE SCALE GENOMIC DNA]</scope>
    <source>
        <strain evidence="7">ATCC 43989 / DSM 5975 / JCM 20966 / LMG 6465 / NBRC 14845 / NCIMB 13405 / ORS 571</strain>
    </source>
</reference>
<dbReference type="InterPro" id="IPR036388">
    <property type="entry name" value="WH-like_DNA-bd_sf"/>
</dbReference>
<keyword evidence="7" id="KW-1185">Reference proteome</keyword>
<dbReference type="InterPro" id="IPR005119">
    <property type="entry name" value="LysR_subst-bd"/>
</dbReference>
<dbReference type="GO" id="GO:0010628">
    <property type="term" value="P:positive regulation of gene expression"/>
    <property type="evidence" value="ECO:0007669"/>
    <property type="project" value="TreeGrafter"/>
</dbReference>
<dbReference type="PRINTS" id="PR00039">
    <property type="entry name" value="HTHLYSR"/>
</dbReference>
<dbReference type="RefSeq" id="WP_012172294.1">
    <property type="nucleotide sequence ID" value="NC_009937.1"/>
</dbReference>
<evidence type="ECO:0000259" key="5">
    <source>
        <dbReference type="PROSITE" id="PS50931"/>
    </source>
</evidence>
<dbReference type="Pfam" id="PF03466">
    <property type="entry name" value="LysR_substrate"/>
    <property type="match status" value="1"/>
</dbReference>
<dbReference type="KEGG" id="azc:AZC_3771"/>
<keyword evidence="4" id="KW-0804">Transcription</keyword>
<dbReference type="InterPro" id="IPR036390">
    <property type="entry name" value="WH_DNA-bd_sf"/>
</dbReference>
<protein>
    <submittedName>
        <fullName evidence="6">Putative transcriptional regulator</fullName>
    </submittedName>
</protein>
<reference evidence="6 7" key="1">
    <citation type="journal article" date="2007" name="Appl. Environ. Microbiol.">
        <title>Rhizobial factors required for stem nodule maturation and maintenance in Sesbania rostrata-Azorhizobium caulinodans ORS571 symbiosis.</title>
        <authorList>
            <person name="Suzuki S."/>
            <person name="Aono T."/>
            <person name="Lee KB."/>
            <person name="Suzuki T."/>
            <person name="Liu CT."/>
            <person name="Miwa H."/>
            <person name="Wakao S."/>
            <person name="Iki T."/>
            <person name="Oyaizu H."/>
        </authorList>
    </citation>
    <scope>NUCLEOTIDE SEQUENCE [LARGE SCALE GENOMIC DNA]</scope>
    <source>
        <strain evidence="7">ATCC 43989 / DSM 5975 / JCM 20966 / LMG 6465 / NBRC 14845 / NCIMB 13405 / ORS 571</strain>
    </source>
</reference>
<reference evidence="6 7" key="5">
    <citation type="journal article" date="2010" name="Appl. Environ. Microbiol.">
        <title>phrR-like gene praR of Azorhizobium caulinodans ORS571 is essential for symbiosis with Sesbania rostrata and is involved in expression of reb genes.</title>
        <authorList>
            <person name="Akiba N."/>
            <person name="Aono T."/>
            <person name="Toyazaki H."/>
            <person name="Sato S."/>
            <person name="Oyaizu H."/>
        </authorList>
    </citation>
    <scope>NUCLEOTIDE SEQUENCE [LARGE SCALE GENOMIC DNA]</scope>
    <source>
        <strain evidence="7">ATCC 43989 / DSM 5975 / JCM 20966 / LMG 6465 / NBRC 14845 / NCIMB 13405 / ORS 571</strain>
    </source>
</reference>
<dbReference type="PANTHER" id="PTHR30427">
    <property type="entry name" value="TRANSCRIPTIONAL ACTIVATOR PROTEIN LYSR"/>
    <property type="match status" value="1"/>
</dbReference>
<dbReference type="PROSITE" id="PS50931">
    <property type="entry name" value="HTH_LYSR"/>
    <property type="match status" value="1"/>
</dbReference>
<dbReference type="STRING" id="438753.AZC_3771"/>
<name>A8INN4_AZOC5</name>
<comment type="similarity">
    <text evidence="1">Belongs to the LysR transcriptional regulatory family.</text>
</comment>
<dbReference type="eggNOG" id="COG0583">
    <property type="taxonomic scope" value="Bacteria"/>
</dbReference>
<dbReference type="SUPFAM" id="SSF53850">
    <property type="entry name" value="Periplasmic binding protein-like II"/>
    <property type="match status" value="1"/>
</dbReference>
<keyword evidence="2" id="KW-0805">Transcription regulation</keyword>
<reference evidence="6 7" key="6">
    <citation type="journal article" date="2011" name="Appl. Environ. Microbiol.">
        <title>Involvement of the azorhizobial chromosome partition gene (parA) in the onset of bacteroid differentiation during Sesbania rostrata stem nodule development.</title>
        <authorList>
            <person name="Liu CT."/>
            <person name="Lee KB."/>
            <person name="Wang YS."/>
            <person name="Peng MH."/>
            <person name="Lee KT."/>
            <person name="Suzuki S."/>
            <person name="Suzuki T."/>
            <person name="Oyaizu H."/>
        </authorList>
    </citation>
    <scope>NUCLEOTIDE SEQUENCE [LARGE SCALE GENOMIC DNA]</scope>
    <source>
        <strain evidence="7">ATCC 43989 / DSM 5975 / JCM 20966 / LMG 6465 / NBRC 14845 / NCIMB 13405 / ORS 571</strain>
    </source>
</reference>
<proteinExistence type="inferred from homology"/>
<organism evidence="6 7">
    <name type="scientific">Azorhizobium caulinodans (strain ATCC 43989 / DSM 5975 / JCM 20966 / LMG 6465 / NBRC 14845 / NCIMB 13405 / ORS 571)</name>
    <dbReference type="NCBI Taxonomy" id="438753"/>
    <lineage>
        <taxon>Bacteria</taxon>
        <taxon>Pseudomonadati</taxon>
        <taxon>Pseudomonadota</taxon>
        <taxon>Alphaproteobacteria</taxon>
        <taxon>Hyphomicrobiales</taxon>
        <taxon>Xanthobacteraceae</taxon>
        <taxon>Azorhizobium</taxon>
    </lineage>
</organism>
<evidence type="ECO:0000256" key="2">
    <source>
        <dbReference type="ARBA" id="ARBA00023015"/>
    </source>
</evidence>
<dbReference type="Gene3D" id="1.10.10.10">
    <property type="entry name" value="Winged helix-like DNA-binding domain superfamily/Winged helix DNA-binding domain"/>
    <property type="match status" value="1"/>
</dbReference>
<evidence type="ECO:0000256" key="4">
    <source>
        <dbReference type="ARBA" id="ARBA00023163"/>
    </source>
</evidence>
<dbReference type="GO" id="GO:0003700">
    <property type="term" value="F:DNA-binding transcription factor activity"/>
    <property type="evidence" value="ECO:0007669"/>
    <property type="project" value="InterPro"/>
</dbReference>
<dbReference type="PANTHER" id="PTHR30427:SF1">
    <property type="entry name" value="TRANSCRIPTIONAL ACTIVATOR PROTEIN LYSR"/>
    <property type="match status" value="1"/>
</dbReference>
<evidence type="ECO:0000256" key="1">
    <source>
        <dbReference type="ARBA" id="ARBA00009437"/>
    </source>
</evidence>
<evidence type="ECO:0000313" key="6">
    <source>
        <dbReference type="EMBL" id="BAF89769.1"/>
    </source>
</evidence>
<gene>
    <name evidence="6" type="primary">lysR</name>
    <name evidence="6" type="ordered locus">AZC_3771</name>
</gene>
<dbReference type="GO" id="GO:0043565">
    <property type="term" value="F:sequence-specific DNA binding"/>
    <property type="evidence" value="ECO:0007669"/>
    <property type="project" value="TreeGrafter"/>
</dbReference>